<dbReference type="Gene3D" id="3.40.50.150">
    <property type="entry name" value="Vaccinia Virus protein VP39"/>
    <property type="match status" value="1"/>
</dbReference>
<dbReference type="InterPro" id="IPR029063">
    <property type="entry name" value="SAM-dependent_MTases_sf"/>
</dbReference>
<dbReference type="HOGENOM" id="CLU_079190_1_0_9"/>
<dbReference type="SUPFAM" id="SSF53335">
    <property type="entry name" value="S-adenosyl-L-methionine-dependent methyltransferases"/>
    <property type="match status" value="1"/>
</dbReference>
<dbReference type="GO" id="GO:0008168">
    <property type="term" value="F:methyltransferase activity"/>
    <property type="evidence" value="ECO:0007669"/>
    <property type="project" value="UniProtKB-KW"/>
</dbReference>
<keyword evidence="1" id="KW-0808">Transferase</keyword>
<dbReference type="AlphaFoldDB" id="A0A0D6DTT6"/>
<dbReference type="Proteomes" id="UP000033166">
    <property type="component" value="Chromosome I"/>
</dbReference>
<sequence length="178" mass="19781">MLTPLQMVHEFLSDISHDAVVVDATMGQGYDTVFLAKLSNHVFAFDVQEVALVTTRQRLSDNELTAELILDGHENLDLYIKQPVDAAIFNLGYLPQSDKSIITHGQTTLAALTKLLALLVRGGRIGMMVYYGHDGGVEERDEVLAYVMALPQNAYHVMRYGGINQAHQPPFALLIEKR</sequence>
<dbReference type="InterPro" id="IPR010719">
    <property type="entry name" value="MnmM_MeTrfase"/>
</dbReference>
<keyword evidence="1" id="KW-0489">Methyltransferase</keyword>
<proteinExistence type="predicted"/>
<dbReference type="KEGG" id="lpk:LACPI_0024"/>
<evidence type="ECO:0000313" key="1">
    <source>
        <dbReference type="EMBL" id="CEN27224.1"/>
    </source>
</evidence>
<evidence type="ECO:0000313" key="2">
    <source>
        <dbReference type="Proteomes" id="UP000033166"/>
    </source>
</evidence>
<protein>
    <submittedName>
        <fullName evidence="1">rRNA methylase family protein</fullName>
    </submittedName>
</protein>
<dbReference type="PANTHER" id="PTHR35276:SF1">
    <property type="entry name" value="TRNA (MNM(5)S(2)U34)-METHYLTRANSFERASE, CHLOROPLASTIC"/>
    <property type="match status" value="1"/>
</dbReference>
<dbReference type="STRING" id="1364.LP2241_60054"/>
<accession>A0A0D6DTT6</accession>
<reference evidence="2" key="1">
    <citation type="submission" date="2015-01" db="EMBL/GenBank/DDBJ databases">
        <authorList>
            <person name="Andreevskaya M."/>
        </authorList>
    </citation>
    <scope>NUCLEOTIDE SEQUENCE [LARGE SCALE GENOMIC DNA]</scope>
    <source>
        <strain evidence="2">MKFS47</strain>
    </source>
</reference>
<dbReference type="PANTHER" id="PTHR35276">
    <property type="entry name" value="S-ADENOSYL-L-METHIONINE-DEPENDENT METHYLTRANSFERASES SUPERFAMILY PROTEIN"/>
    <property type="match status" value="1"/>
</dbReference>
<gene>
    <name evidence="1" type="ORF">LACPI_0024</name>
</gene>
<dbReference type="EMBL" id="LN774769">
    <property type="protein sequence ID" value="CEN27224.1"/>
    <property type="molecule type" value="Genomic_DNA"/>
</dbReference>
<organism evidence="1 2">
    <name type="scientific">Pseudolactococcus piscium MKFS47</name>
    <dbReference type="NCBI Taxonomy" id="297352"/>
    <lineage>
        <taxon>Bacteria</taxon>
        <taxon>Bacillati</taxon>
        <taxon>Bacillota</taxon>
        <taxon>Bacilli</taxon>
        <taxon>Lactobacillales</taxon>
        <taxon>Streptococcaceae</taxon>
        <taxon>Pseudolactococcus</taxon>
    </lineage>
</organism>
<dbReference type="Pfam" id="PF06962">
    <property type="entry name" value="rRNA_methylase"/>
    <property type="match status" value="1"/>
</dbReference>
<name>A0A0D6DTT6_9LACT</name>
<dbReference type="GO" id="GO:0032259">
    <property type="term" value="P:methylation"/>
    <property type="evidence" value="ECO:0007669"/>
    <property type="project" value="UniProtKB-KW"/>
</dbReference>
<dbReference type="RefSeq" id="WP_047914535.1">
    <property type="nucleotide sequence ID" value="NZ_LN774769.1"/>
</dbReference>